<evidence type="ECO:0000313" key="7">
    <source>
        <dbReference type="Proteomes" id="UP001629246"/>
    </source>
</evidence>
<dbReference type="EC" id="6.3.3.2" evidence="4"/>
<accession>A0ABW9A6C0</accession>
<dbReference type="SUPFAM" id="SSF100950">
    <property type="entry name" value="NagB/RpiA/CoA transferase-like"/>
    <property type="match status" value="1"/>
</dbReference>
<keyword evidence="4" id="KW-0479">Metal-binding</keyword>
<dbReference type="RefSeq" id="WP_408156710.1">
    <property type="nucleotide sequence ID" value="NZ_JAQQFM010000003.1"/>
</dbReference>
<feature type="compositionally biased region" description="Low complexity" evidence="5">
    <location>
        <begin position="24"/>
        <end position="46"/>
    </location>
</feature>
<feature type="region of interest" description="Disordered" evidence="5">
    <location>
        <begin position="1"/>
        <end position="46"/>
    </location>
</feature>
<dbReference type="NCBIfam" id="TIGR02727">
    <property type="entry name" value="MTHFS_bact"/>
    <property type="match status" value="1"/>
</dbReference>
<dbReference type="Gene3D" id="3.40.50.10420">
    <property type="entry name" value="NagB/RpiA/CoA transferase-like"/>
    <property type="match status" value="1"/>
</dbReference>
<dbReference type="InterPro" id="IPR024185">
    <property type="entry name" value="FTHF_cligase-like_sf"/>
</dbReference>
<organism evidence="6 7">
    <name type="scientific">Herbaspirillum lusitanum</name>
    <dbReference type="NCBI Taxonomy" id="213312"/>
    <lineage>
        <taxon>Bacteria</taxon>
        <taxon>Pseudomonadati</taxon>
        <taxon>Pseudomonadota</taxon>
        <taxon>Betaproteobacteria</taxon>
        <taxon>Burkholderiales</taxon>
        <taxon>Oxalobacteraceae</taxon>
        <taxon>Herbaspirillum</taxon>
    </lineage>
</organism>
<dbReference type="Pfam" id="PF01812">
    <property type="entry name" value="5-FTHF_cyc-lig"/>
    <property type="match status" value="1"/>
</dbReference>
<evidence type="ECO:0000256" key="3">
    <source>
        <dbReference type="ARBA" id="ARBA00022840"/>
    </source>
</evidence>
<evidence type="ECO:0000256" key="5">
    <source>
        <dbReference type="SAM" id="MobiDB-lite"/>
    </source>
</evidence>
<dbReference type="PANTHER" id="PTHR23407">
    <property type="entry name" value="ATPASE INHIBITOR/5-FORMYLTETRAHYDROFOLATE CYCLO-LIGASE"/>
    <property type="match status" value="1"/>
</dbReference>
<dbReference type="Proteomes" id="UP001629246">
    <property type="component" value="Unassembled WGS sequence"/>
</dbReference>
<dbReference type="PANTHER" id="PTHR23407:SF1">
    <property type="entry name" value="5-FORMYLTETRAHYDROFOLATE CYCLO-LIGASE"/>
    <property type="match status" value="1"/>
</dbReference>
<keyword evidence="3 4" id="KW-0067">ATP-binding</keyword>
<evidence type="ECO:0000256" key="4">
    <source>
        <dbReference type="RuleBase" id="RU361279"/>
    </source>
</evidence>
<keyword evidence="2 4" id="KW-0547">Nucleotide-binding</keyword>
<keyword evidence="6" id="KW-0436">Ligase</keyword>
<reference evidence="6 7" key="1">
    <citation type="journal article" date="2024" name="Chem. Sci.">
        <title>Discovery of megapolipeptins by genome mining of a Burkholderiales bacteria collection.</title>
        <authorList>
            <person name="Paulo B.S."/>
            <person name="Recchia M.J.J."/>
            <person name="Lee S."/>
            <person name="Fergusson C.H."/>
            <person name="Romanowski S.B."/>
            <person name="Hernandez A."/>
            <person name="Krull N."/>
            <person name="Liu D.Y."/>
            <person name="Cavanagh H."/>
            <person name="Bos A."/>
            <person name="Gray C.A."/>
            <person name="Murphy B.T."/>
            <person name="Linington R.G."/>
            <person name="Eustaquio A.S."/>
        </authorList>
    </citation>
    <scope>NUCLEOTIDE SEQUENCE [LARGE SCALE GENOMIC DNA]</scope>
    <source>
        <strain evidence="6 7">RL21-008-BIB-A</strain>
    </source>
</reference>
<comment type="catalytic activity">
    <reaction evidence="4">
        <text>(6S)-5-formyl-5,6,7,8-tetrahydrofolate + ATP = (6R)-5,10-methenyltetrahydrofolate + ADP + phosphate</text>
        <dbReference type="Rhea" id="RHEA:10488"/>
        <dbReference type="ChEBI" id="CHEBI:30616"/>
        <dbReference type="ChEBI" id="CHEBI:43474"/>
        <dbReference type="ChEBI" id="CHEBI:57455"/>
        <dbReference type="ChEBI" id="CHEBI:57457"/>
        <dbReference type="ChEBI" id="CHEBI:456216"/>
        <dbReference type="EC" id="6.3.3.2"/>
    </reaction>
</comment>
<dbReference type="InterPro" id="IPR037171">
    <property type="entry name" value="NagB/RpiA_transferase-like"/>
</dbReference>
<protein>
    <recommendedName>
        <fullName evidence="4">5-formyltetrahydrofolate cyclo-ligase</fullName>
        <ecNumber evidence="4">6.3.3.2</ecNumber>
    </recommendedName>
</protein>
<sequence length="222" mass="23938">MTSSRIACGTAETARKTAAETPRESSASATTASVADSSSNTSTAETKTALRSALLARRKALSEAEKHTSDARICERVIAWCEEHRIGSLGVFHPIRKEPDLFQAYNALIAKGVHLALPVVTQKDQPLEFRRWQPGDVLQKDALGTSVPPPAAELMKPLALLIPCVGFNQAGMRLGYGGGFYDRTLALPDKPVAVGVAYAFSRADFYSEPHDIALDLILTDEN</sequence>
<gene>
    <name evidence="6" type="ORF">PQR62_08310</name>
</gene>
<dbReference type="InterPro" id="IPR002698">
    <property type="entry name" value="FTHF_cligase"/>
</dbReference>
<keyword evidence="7" id="KW-1185">Reference proteome</keyword>
<evidence type="ECO:0000256" key="1">
    <source>
        <dbReference type="ARBA" id="ARBA00010638"/>
    </source>
</evidence>
<comment type="cofactor">
    <cofactor evidence="4">
        <name>Mg(2+)</name>
        <dbReference type="ChEBI" id="CHEBI:18420"/>
    </cofactor>
</comment>
<evidence type="ECO:0000313" key="6">
    <source>
        <dbReference type="EMBL" id="MFL9924263.1"/>
    </source>
</evidence>
<comment type="similarity">
    <text evidence="1 4">Belongs to the 5-formyltetrahydrofolate cyclo-ligase family.</text>
</comment>
<dbReference type="EMBL" id="JAQQFM010000003">
    <property type="protein sequence ID" value="MFL9924263.1"/>
    <property type="molecule type" value="Genomic_DNA"/>
</dbReference>
<feature type="compositionally biased region" description="Basic and acidic residues" evidence="5">
    <location>
        <begin position="13"/>
        <end position="23"/>
    </location>
</feature>
<proteinExistence type="inferred from homology"/>
<keyword evidence="4" id="KW-0460">Magnesium</keyword>
<dbReference type="GO" id="GO:0030272">
    <property type="term" value="F:5-formyltetrahydrofolate cyclo-ligase activity"/>
    <property type="evidence" value="ECO:0007669"/>
    <property type="project" value="UniProtKB-EC"/>
</dbReference>
<comment type="caution">
    <text evidence="6">The sequence shown here is derived from an EMBL/GenBank/DDBJ whole genome shotgun (WGS) entry which is preliminary data.</text>
</comment>
<name>A0ABW9A6C0_9BURK</name>
<evidence type="ECO:0000256" key="2">
    <source>
        <dbReference type="ARBA" id="ARBA00022741"/>
    </source>
</evidence>